<organism evidence="2 3">
    <name type="scientific">Reyranella humidisoli</name>
    <dbReference type="NCBI Taxonomy" id="2849149"/>
    <lineage>
        <taxon>Bacteria</taxon>
        <taxon>Pseudomonadati</taxon>
        <taxon>Pseudomonadota</taxon>
        <taxon>Alphaproteobacteria</taxon>
        <taxon>Hyphomicrobiales</taxon>
        <taxon>Reyranellaceae</taxon>
        <taxon>Reyranella</taxon>
    </lineage>
</organism>
<keyword evidence="1" id="KW-0732">Signal</keyword>
<feature type="signal peptide" evidence="1">
    <location>
        <begin position="1"/>
        <end position="45"/>
    </location>
</feature>
<dbReference type="RefSeq" id="WP_216959640.1">
    <property type="nucleotide sequence ID" value="NZ_JAHOPB010000001.1"/>
</dbReference>
<evidence type="ECO:0008006" key="4">
    <source>
        <dbReference type="Google" id="ProtNLM"/>
    </source>
</evidence>
<dbReference type="EMBL" id="JAHOPB010000001">
    <property type="protein sequence ID" value="MBU8874331.1"/>
    <property type="molecule type" value="Genomic_DNA"/>
</dbReference>
<proteinExistence type="predicted"/>
<evidence type="ECO:0000313" key="3">
    <source>
        <dbReference type="Proteomes" id="UP000727907"/>
    </source>
</evidence>
<keyword evidence="3" id="KW-1185">Reference proteome</keyword>
<reference evidence="2 3" key="1">
    <citation type="submission" date="2021-06" db="EMBL/GenBank/DDBJ databases">
        <authorList>
            <person name="Lee D.H."/>
        </authorList>
    </citation>
    <scope>NUCLEOTIDE SEQUENCE [LARGE SCALE GENOMIC DNA]</scope>
    <source>
        <strain evidence="2 3">MMS21-HV4-11</strain>
    </source>
</reference>
<gene>
    <name evidence="2" type="ORF">KQ910_11185</name>
</gene>
<protein>
    <recommendedName>
        <fullName evidence="4">Matrixin</fullName>
    </recommendedName>
</protein>
<accession>A0ABS6IIA7</accession>
<sequence>MKKSLYGGVPNRKSRRARKALPGFLASVRGMLVAMGMVLATASHAAPSYTDHPRHGGSPRVVPVWIDPNFTQSERAHMLSAIEEWNAALNGVARIDVVASPEGRGANQSWLIRKAPGKEGVRELGRRTQSLGSVQGMPLGGGVLLIFPDARAYLQQHSLSLRDVMMREIGHLMGLRHLEHEELLAQDYAPGDLGCVNEATATAVAAILKVPAAALNWCEPN</sequence>
<feature type="chain" id="PRO_5045679680" description="Matrixin" evidence="1">
    <location>
        <begin position="46"/>
        <end position="221"/>
    </location>
</feature>
<dbReference type="Proteomes" id="UP000727907">
    <property type="component" value="Unassembled WGS sequence"/>
</dbReference>
<name>A0ABS6IIA7_9HYPH</name>
<evidence type="ECO:0000313" key="2">
    <source>
        <dbReference type="EMBL" id="MBU8874331.1"/>
    </source>
</evidence>
<comment type="caution">
    <text evidence="2">The sequence shown here is derived from an EMBL/GenBank/DDBJ whole genome shotgun (WGS) entry which is preliminary data.</text>
</comment>
<evidence type="ECO:0000256" key="1">
    <source>
        <dbReference type="SAM" id="SignalP"/>
    </source>
</evidence>